<gene>
    <name evidence="2" type="ORF">CLAFUR5_05370</name>
</gene>
<dbReference type="Proteomes" id="UP000756132">
    <property type="component" value="Chromosome 4"/>
</dbReference>
<dbReference type="AlphaFoldDB" id="A0A9Q8LEU9"/>
<evidence type="ECO:0000313" key="3">
    <source>
        <dbReference type="Proteomes" id="UP000756132"/>
    </source>
</evidence>
<dbReference type="RefSeq" id="XP_047760471.1">
    <property type="nucleotide sequence ID" value="XM_047904518.1"/>
</dbReference>
<name>A0A9Q8LEU9_PASFU</name>
<evidence type="ECO:0000313" key="2">
    <source>
        <dbReference type="EMBL" id="UJO16105.1"/>
    </source>
</evidence>
<protein>
    <submittedName>
        <fullName evidence="2">Uncharacterized protein</fullName>
    </submittedName>
</protein>
<accession>A0A9Q8LEU9</accession>
<reference evidence="2" key="1">
    <citation type="submission" date="2021-12" db="EMBL/GenBank/DDBJ databases">
        <authorList>
            <person name="Zaccaron A."/>
            <person name="Stergiopoulos I."/>
        </authorList>
    </citation>
    <scope>NUCLEOTIDE SEQUENCE</scope>
    <source>
        <strain evidence="2">Race5_Kim</strain>
    </source>
</reference>
<evidence type="ECO:0000256" key="1">
    <source>
        <dbReference type="SAM" id="MobiDB-lite"/>
    </source>
</evidence>
<keyword evidence="3" id="KW-1185">Reference proteome</keyword>
<sequence length="341" mass="38890">MYYDVSVLLNQHDSAQTPPQAIAWTPRCTTLDLPPPLQHARCIQDNGYTTVSLDALLDAGLLRSCVKLDPRPWVNPLGFSIDKPRSWNDKKKRFEADARLHQRAKLVRHFYFAPRHTTAVDPRHLEKQGRYFDDNGMEIWPVSPEYVSYFRALGRCFDPSWEATMTIAFASLRRQNVTWEEMRYLLDELDGLPCRSFDHWTVENVAFDDIAEHKQVLAMWVLFQESQEDRFGRRTSGLSMSFQCLSSDDYISETLSASDPDRAGHRARHFSRSAKLQDMNVFAGGALESISRDSTLSEPAGQGSASSPIRSRTSSARAHLNTPSIVSWSFCASSYDVRWSK</sequence>
<dbReference type="GeneID" id="71985248"/>
<organism evidence="2 3">
    <name type="scientific">Passalora fulva</name>
    <name type="common">Tomato leaf mold</name>
    <name type="synonym">Cladosporium fulvum</name>
    <dbReference type="NCBI Taxonomy" id="5499"/>
    <lineage>
        <taxon>Eukaryota</taxon>
        <taxon>Fungi</taxon>
        <taxon>Dikarya</taxon>
        <taxon>Ascomycota</taxon>
        <taxon>Pezizomycotina</taxon>
        <taxon>Dothideomycetes</taxon>
        <taxon>Dothideomycetidae</taxon>
        <taxon>Mycosphaerellales</taxon>
        <taxon>Mycosphaerellaceae</taxon>
        <taxon>Fulvia</taxon>
    </lineage>
</organism>
<dbReference type="KEGG" id="ffu:CLAFUR5_05370"/>
<reference evidence="2" key="2">
    <citation type="journal article" date="2022" name="Microb. Genom.">
        <title>A chromosome-scale genome assembly of the tomato pathogen Cladosporium fulvum reveals a compartmentalized genome architecture and the presence of a dispensable chromosome.</title>
        <authorList>
            <person name="Zaccaron A.Z."/>
            <person name="Chen L.H."/>
            <person name="Samaras A."/>
            <person name="Stergiopoulos I."/>
        </authorList>
    </citation>
    <scope>NUCLEOTIDE SEQUENCE</scope>
    <source>
        <strain evidence="2">Race5_Kim</strain>
    </source>
</reference>
<feature type="compositionally biased region" description="Low complexity" evidence="1">
    <location>
        <begin position="304"/>
        <end position="315"/>
    </location>
</feature>
<proteinExistence type="predicted"/>
<dbReference type="EMBL" id="CP090166">
    <property type="protein sequence ID" value="UJO16105.1"/>
    <property type="molecule type" value="Genomic_DNA"/>
</dbReference>
<feature type="region of interest" description="Disordered" evidence="1">
    <location>
        <begin position="293"/>
        <end position="315"/>
    </location>
</feature>